<dbReference type="InterPro" id="IPR002173">
    <property type="entry name" value="Carboh/pur_kinase_PfkB_CS"/>
</dbReference>
<dbReference type="PANTHER" id="PTHR10584">
    <property type="entry name" value="SUGAR KINASE"/>
    <property type="match status" value="1"/>
</dbReference>
<dbReference type="SUPFAM" id="SSF53613">
    <property type="entry name" value="Ribokinase-like"/>
    <property type="match status" value="1"/>
</dbReference>
<dbReference type="RefSeq" id="WP_069981372.1">
    <property type="nucleotide sequence ID" value="NZ_CP017269.1"/>
</dbReference>
<name>A0A1D8GQI8_9FIRM</name>
<dbReference type="CDD" id="cd01940">
    <property type="entry name" value="Fructoselysine_kinase_like"/>
    <property type="match status" value="1"/>
</dbReference>
<dbReference type="AlphaFoldDB" id="A0A1D8GQI8"/>
<dbReference type="Gene3D" id="3.40.1190.20">
    <property type="match status" value="1"/>
</dbReference>
<evidence type="ECO:0000256" key="1">
    <source>
        <dbReference type="ARBA" id="ARBA00022679"/>
    </source>
</evidence>
<accession>A0A1D8GQI8</accession>
<organism evidence="4 5">
    <name type="scientific">Geosporobacter ferrireducens</name>
    <dbReference type="NCBI Taxonomy" id="1424294"/>
    <lineage>
        <taxon>Bacteria</taxon>
        <taxon>Bacillati</taxon>
        <taxon>Bacillota</taxon>
        <taxon>Clostridia</taxon>
        <taxon>Peptostreptococcales</taxon>
        <taxon>Thermotaleaceae</taxon>
        <taxon>Geosporobacter</taxon>
    </lineage>
</organism>
<keyword evidence="5" id="KW-1185">Reference proteome</keyword>
<evidence type="ECO:0000313" key="4">
    <source>
        <dbReference type="EMBL" id="AOT73064.1"/>
    </source>
</evidence>
<proteinExistence type="predicted"/>
<dbReference type="InterPro" id="IPR029056">
    <property type="entry name" value="Ribokinase-like"/>
</dbReference>
<evidence type="ECO:0000256" key="2">
    <source>
        <dbReference type="ARBA" id="ARBA00022777"/>
    </source>
</evidence>
<reference evidence="4 5" key="1">
    <citation type="submission" date="2016-09" db="EMBL/GenBank/DDBJ databases">
        <title>Genomic analysis reveals versatility of anaerobic energy metabolism of Geosporobacter ferrireducens IRF9 of phylum Firmicutes.</title>
        <authorList>
            <person name="Kim S.-J."/>
        </authorList>
    </citation>
    <scope>NUCLEOTIDE SEQUENCE [LARGE SCALE GENOMIC DNA]</scope>
    <source>
        <strain evidence="4 5">IRF9</strain>
    </source>
</reference>
<protein>
    <submittedName>
        <fullName evidence="4">Fructoselysine 6-kinase</fullName>
    </submittedName>
</protein>
<keyword evidence="1" id="KW-0808">Transferase</keyword>
<evidence type="ECO:0000313" key="5">
    <source>
        <dbReference type="Proteomes" id="UP000095743"/>
    </source>
</evidence>
<sequence length="297" mass="33127">MLKVVGIGDNVCDIYIHSNRMYPGGQTLNFAVYAKSLGADASYIGVFGKDEVAEHIIHTLDLLEVDHRYSRQYEGENGYAVVKLIDGDRVFIKSNRGGIAKEKPIVLNNEDMEYIKDFDLVHTSNNSYFNDQLDSVYSAGIPISYDFSYKWQDWDVTKKICPYLSYAFLSCGEKSDDETKSICKTIHDLGCKTVVATMGSRGAWLYDGDLMIYQKPLMVEAVDTLGAGDSFAAGFLINYLYIKKNVIEKVEEKAADKEKTYKYALNQAAEFAAKSCLVKGAFGHGISIPEPILEKIG</sequence>
<dbReference type="Proteomes" id="UP000095743">
    <property type="component" value="Chromosome"/>
</dbReference>
<dbReference type="InterPro" id="IPR011611">
    <property type="entry name" value="PfkB_dom"/>
</dbReference>
<gene>
    <name evidence="4" type="ORF">Gferi_09760</name>
</gene>
<dbReference type="Pfam" id="PF00294">
    <property type="entry name" value="PfkB"/>
    <property type="match status" value="1"/>
</dbReference>
<dbReference type="EMBL" id="CP017269">
    <property type="protein sequence ID" value="AOT73064.1"/>
    <property type="molecule type" value="Genomic_DNA"/>
</dbReference>
<dbReference type="PROSITE" id="PS00584">
    <property type="entry name" value="PFKB_KINASES_2"/>
    <property type="match status" value="1"/>
</dbReference>
<evidence type="ECO:0000259" key="3">
    <source>
        <dbReference type="Pfam" id="PF00294"/>
    </source>
</evidence>
<keyword evidence="2 4" id="KW-0418">Kinase</keyword>
<dbReference type="OrthoDB" id="9775849at2"/>
<dbReference type="KEGG" id="gfe:Gferi_09760"/>
<dbReference type="STRING" id="1424294.Gferi_09760"/>
<dbReference type="GO" id="GO:0016301">
    <property type="term" value="F:kinase activity"/>
    <property type="evidence" value="ECO:0007669"/>
    <property type="project" value="UniProtKB-KW"/>
</dbReference>
<feature type="domain" description="Carbohydrate kinase PfkB" evidence="3">
    <location>
        <begin position="13"/>
        <end position="281"/>
    </location>
</feature>
<dbReference type="PANTHER" id="PTHR10584:SF166">
    <property type="entry name" value="RIBOKINASE"/>
    <property type="match status" value="1"/>
</dbReference>